<accession>A0ABW9ZEQ7</accession>
<keyword evidence="2" id="KW-1185">Reference proteome</keyword>
<dbReference type="RefSeq" id="WP_161675136.1">
    <property type="nucleotide sequence ID" value="NZ_JAABLP010000002.1"/>
</dbReference>
<protein>
    <submittedName>
        <fullName evidence="1">Uncharacterized protein</fullName>
    </submittedName>
</protein>
<proteinExistence type="predicted"/>
<gene>
    <name evidence="1" type="ORF">GWI71_06485</name>
</gene>
<evidence type="ECO:0000313" key="2">
    <source>
        <dbReference type="Proteomes" id="UP000541347"/>
    </source>
</evidence>
<sequence>MTGERLPMSGRADEWIRRAGPAAASPNDPCGAWLMEVSGGSIGHLMTLYPCADEEAALAGRQDLAKPAGAGTEIAADTHRKRPHVWQILKLPA</sequence>
<dbReference type="EMBL" id="JAABLP010000002">
    <property type="protein sequence ID" value="NBN63323.1"/>
    <property type="molecule type" value="Genomic_DNA"/>
</dbReference>
<reference evidence="1 2" key="1">
    <citation type="submission" date="2020-01" db="EMBL/GenBank/DDBJ databases">
        <authorList>
            <person name="Peng S.Y."/>
            <person name="Li J."/>
            <person name="Wang M."/>
            <person name="Wang L."/>
            <person name="Wang C.Q."/>
            <person name="Wang J.R."/>
        </authorList>
    </citation>
    <scope>NUCLEOTIDE SEQUENCE [LARGE SCALE GENOMIC DNA]</scope>
    <source>
        <strain evidence="1 2">XCT-34</strain>
    </source>
</reference>
<dbReference type="Proteomes" id="UP000541347">
    <property type="component" value="Unassembled WGS sequence"/>
</dbReference>
<organism evidence="1 2">
    <name type="scientific">Pannonibacter tanglangensis</name>
    <dbReference type="NCBI Taxonomy" id="2750084"/>
    <lineage>
        <taxon>Bacteria</taxon>
        <taxon>Pseudomonadati</taxon>
        <taxon>Pseudomonadota</taxon>
        <taxon>Alphaproteobacteria</taxon>
        <taxon>Hyphomicrobiales</taxon>
        <taxon>Stappiaceae</taxon>
        <taxon>Pannonibacter</taxon>
    </lineage>
</organism>
<name>A0ABW9ZEQ7_9HYPH</name>
<evidence type="ECO:0000313" key="1">
    <source>
        <dbReference type="EMBL" id="NBN63323.1"/>
    </source>
</evidence>
<comment type="caution">
    <text evidence="1">The sequence shown here is derived from an EMBL/GenBank/DDBJ whole genome shotgun (WGS) entry which is preliminary data.</text>
</comment>